<dbReference type="InterPro" id="IPR029052">
    <property type="entry name" value="Metallo-depent_PP-like"/>
</dbReference>
<organism evidence="2 3">
    <name type="scientific">Cymbomonas tetramitiformis</name>
    <dbReference type="NCBI Taxonomy" id="36881"/>
    <lineage>
        <taxon>Eukaryota</taxon>
        <taxon>Viridiplantae</taxon>
        <taxon>Chlorophyta</taxon>
        <taxon>Pyramimonadophyceae</taxon>
        <taxon>Pyramimonadales</taxon>
        <taxon>Pyramimonadaceae</taxon>
        <taxon>Cymbomonas</taxon>
    </lineage>
</organism>
<dbReference type="AlphaFoldDB" id="A0AAE0F6I2"/>
<dbReference type="Gene3D" id="3.60.21.10">
    <property type="match status" value="1"/>
</dbReference>
<proteinExistence type="predicted"/>
<dbReference type="InterPro" id="IPR051693">
    <property type="entry name" value="UPF0046_metallophosphoest"/>
</dbReference>
<dbReference type="CDD" id="cd07379">
    <property type="entry name" value="MPP_239FB"/>
    <property type="match status" value="1"/>
</dbReference>
<name>A0AAE0F6I2_9CHLO</name>
<dbReference type="InterPro" id="IPR004843">
    <property type="entry name" value="Calcineurin-like_PHP"/>
</dbReference>
<dbReference type="PANTHER" id="PTHR12905">
    <property type="entry name" value="METALLOPHOSPHOESTERASE"/>
    <property type="match status" value="1"/>
</dbReference>
<evidence type="ECO:0000259" key="1">
    <source>
        <dbReference type="Pfam" id="PF00149"/>
    </source>
</evidence>
<reference evidence="2 3" key="1">
    <citation type="journal article" date="2015" name="Genome Biol. Evol.">
        <title>Comparative Genomics of a Bacterivorous Green Alga Reveals Evolutionary Causalities and Consequences of Phago-Mixotrophic Mode of Nutrition.</title>
        <authorList>
            <person name="Burns J.A."/>
            <person name="Paasch A."/>
            <person name="Narechania A."/>
            <person name="Kim E."/>
        </authorList>
    </citation>
    <scope>NUCLEOTIDE SEQUENCE [LARGE SCALE GENOMIC DNA]</scope>
    <source>
        <strain evidence="2 3">PLY_AMNH</strain>
    </source>
</reference>
<feature type="domain" description="Calcineurin-like phosphoesterase" evidence="1">
    <location>
        <begin position="68"/>
        <end position="251"/>
    </location>
</feature>
<evidence type="ECO:0000313" key="2">
    <source>
        <dbReference type="EMBL" id="KAK3253583.1"/>
    </source>
</evidence>
<evidence type="ECO:0000313" key="3">
    <source>
        <dbReference type="Proteomes" id="UP001190700"/>
    </source>
</evidence>
<protein>
    <recommendedName>
        <fullName evidence="1">Calcineurin-like phosphoesterase domain-containing protein</fullName>
    </recommendedName>
</protein>
<dbReference type="Pfam" id="PF00149">
    <property type="entry name" value="Metallophos"/>
    <property type="match status" value="1"/>
</dbReference>
<accession>A0AAE0F6I2</accession>
<dbReference type="PANTHER" id="PTHR12905:SF0">
    <property type="entry name" value="CALCINEURIN-LIKE PHOSPHOESTERASE DOMAIN-CONTAINING PROTEIN"/>
    <property type="match status" value="1"/>
</dbReference>
<dbReference type="Proteomes" id="UP001190700">
    <property type="component" value="Unassembled WGS sequence"/>
</dbReference>
<dbReference type="EMBL" id="LGRX02024748">
    <property type="protein sequence ID" value="KAK3253583.1"/>
    <property type="molecule type" value="Genomic_DNA"/>
</dbReference>
<keyword evidence="3" id="KW-1185">Reference proteome</keyword>
<gene>
    <name evidence="2" type="ORF">CYMTET_37172</name>
</gene>
<dbReference type="SUPFAM" id="SSF56300">
    <property type="entry name" value="Metallo-dependent phosphatases"/>
    <property type="match status" value="1"/>
</dbReference>
<dbReference type="GO" id="GO:0016787">
    <property type="term" value="F:hydrolase activity"/>
    <property type="evidence" value="ECO:0007669"/>
    <property type="project" value="InterPro"/>
</dbReference>
<comment type="caution">
    <text evidence="2">The sequence shown here is derived from an EMBL/GenBank/DDBJ whole genome shotgun (WGS) entry which is preliminary data.</text>
</comment>
<sequence length="294" mass="32521">MTKRGSFRGELEAFIFRTITGLFGPLYRIGLELRILCIRQKIRNRGSIDISLSSQRTESSETKATNEFRVVIISDTHCHHRHAGTLPHGDLLIHCGDVLLRSHEDIGAGEALKDFNAWLGEQSHPHKIVIAGNHDHYLQEMGVSAVRRNLTNAIYLENELWTSPAGLTVYGTPYSVTNGGNSPNIAFQPQDEQAALDTVNSIPKCDILVTHGPPLGKGDDGTRGIFGCEHLERRVRSIVQPALHCYGHVHQSFGHAIEGRTTFVNASVMDILYAPTQPTVLFTLAKVDKCWVGK</sequence>